<gene>
    <name evidence="2" type="ORF">Zmor_027822</name>
</gene>
<feature type="region of interest" description="Disordered" evidence="1">
    <location>
        <begin position="1"/>
        <end position="37"/>
    </location>
</feature>
<dbReference type="AlphaFoldDB" id="A0AA38HNV1"/>
<comment type="caution">
    <text evidence="2">The sequence shown here is derived from an EMBL/GenBank/DDBJ whole genome shotgun (WGS) entry which is preliminary data.</text>
</comment>
<feature type="compositionally biased region" description="Basic residues" evidence="1">
    <location>
        <begin position="86"/>
        <end position="100"/>
    </location>
</feature>
<evidence type="ECO:0000313" key="3">
    <source>
        <dbReference type="Proteomes" id="UP001168821"/>
    </source>
</evidence>
<feature type="region of interest" description="Disordered" evidence="1">
    <location>
        <begin position="52"/>
        <end position="100"/>
    </location>
</feature>
<accession>A0AA38HNV1</accession>
<dbReference type="Proteomes" id="UP001168821">
    <property type="component" value="Unassembled WGS sequence"/>
</dbReference>
<sequence>MHGSPGKNPTFLTQTRHLPYQNSSGEPSGPCPVASTLDLTASPSERCCQVQVRGNSERSVSGAARNPLAPRTSVDRDALLPPPPARTRKSPPPHLKKMFL</sequence>
<proteinExistence type="predicted"/>
<evidence type="ECO:0000313" key="2">
    <source>
        <dbReference type="EMBL" id="KAJ3641310.1"/>
    </source>
</evidence>
<organism evidence="2 3">
    <name type="scientific">Zophobas morio</name>
    <dbReference type="NCBI Taxonomy" id="2755281"/>
    <lineage>
        <taxon>Eukaryota</taxon>
        <taxon>Metazoa</taxon>
        <taxon>Ecdysozoa</taxon>
        <taxon>Arthropoda</taxon>
        <taxon>Hexapoda</taxon>
        <taxon>Insecta</taxon>
        <taxon>Pterygota</taxon>
        <taxon>Neoptera</taxon>
        <taxon>Endopterygota</taxon>
        <taxon>Coleoptera</taxon>
        <taxon>Polyphaga</taxon>
        <taxon>Cucujiformia</taxon>
        <taxon>Tenebrionidae</taxon>
        <taxon>Zophobas</taxon>
    </lineage>
</organism>
<evidence type="ECO:0000256" key="1">
    <source>
        <dbReference type="SAM" id="MobiDB-lite"/>
    </source>
</evidence>
<reference evidence="2" key="1">
    <citation type="journal article" date="2023" name="G3 (Bethesda)">
        <title>Whole genome assemblies of Zophobas morio and Tenebrio molitor.</title>
        <authorList>
            <person name="Kaur S."/>
            <person name="Stinson S.A."/>
            <person name="diCenzo G.C."/>
        </authorList>
    </citation>
    <scope>NUCLEOTIDE SEQUENCE</scope>
    <source>
        <strain evidence="2">QUZm001</strain>
    </source>
</reference>
<dbReference type="EMBL" id="JALNTZ010000009">
    <property type="protein sequence ID" value="KAJ3641310.1"/>
    <property type="molecule type" value="Genomic_DNA"/>
</dbReference>
<keyword evidence="3" id="KW-1185">Reference proteome</keyword>
<protein>
    <submittedName>
        <fullName evidence="2">Uncharacterized protein</fullName>
    </submittedName>
</protein>
<name>A0AA38HNV1_9CUCU</name>
<feature type="compositionally biased region" description="Polar residues" evidence="1">
    <location>
        <begin position="10"/>
        <end position="26"/>
    </location>
</feature>